<feature type="transmembrane region" description="Helical" evidence="8">
    <location>
        <begin position="296"/>
        <end position="329"/>
    </location>
</feature>
<keyword evidence="5 8" id="KW-1133">Transmembrane helix</keyword>
<evidence type="ECO:0000256" key="3">
    <source>
        <dbReference type="ARBA" id="ARBA00022475"/>
    </source>
</evidence>
<dbReference type="InterPro" id="IPR020846">
    <property type="entry name" value="MFS_dom"/>
</dbReference>
<gene>
    <name evidence="10" type="ORF">M3A82_007780</name>
</gene>
<organism evidence="10 11">
    <name type="scientific">Micrococcus luteus</name>
    <name type="common">Micrococcus lysodeikticus</name>
    <dbReference type="NCBI Taxonomy" id="1270"/>
    <lineage>
        <taxon>Bacteria</taxon>
        <taxon>Bacillati</taxon>
        <taxon>Actinomycetota</taxon>
        <taxon>Actinomycetes</taxon>
        <taxon>Micrococcales</taxon>
        <taxon>Micrococcaceae</taxon>
        <taxon>Micrococcus</taxon>
    </lineage>
</organism>
<keyword evidence="3" id="KW-1003">Cell membrane</keyword>
<feature type="transmembrane region" description="Helical" evidence="8">
    <location>
        <begin position="20"/>
        <end position="41"/>
    </location>
</feature>
<comment type="subcellular location">
    <subcellularLocation>
        <location evidence="1">Cell membrane</location>
        <topology evidence="1">Multi-pass membrane protein</topology>
    </subcellularLocation>
</comment>
<dbReference type="InterPro" id="IPR001958">
    <property type="entry name" value="Tet-R_TetA/multi-R_MdtG-like"/>
</dbReference>
<feature type="transmembrane region" description="Helical" evidence="8">
    <location>
        <begin position="240"/>
        <end position="258"/>
    </location>
</feature>
<keyword evidence="6 8" id="KW-0472">Membrane</keyword>
<reference evidence="10" key="1">
    <citation type="submission" date="2023-06" db="EMBL/GenBank/DDBJ databases">
        <title>lsaBGC provides a comprehensive framework for evolutionary analysis of biosynthetic gene clusters within focal taxa.</title>
        <authorList>
            <person name="Salamzade R."/>
            <person name="Sandstrom S."/>
            <person name="Kalan L.R."/>
        </authorList>
    </citation>
    <scope>NUCLEOTIDE SEQUENCE</scope>
    <source>
        <strain evidence="10">P3-SID899</strain>
    </source>
</reference>
<evidence type="ECO:0000259" key="9">
    <source>
        <dbReference type="PROSITE" id="PS50850"/>
    </source>
</evidence>
<evidence type="ECO:0000313" key="11">
    <source>
        <dbReference type="Proteomes" id="UP001205867"/>
    </source>
</evidence>
<feature type="domain" description="Major facilitator superfamily (MFS) profile" evidence="9">
    <location>
        <begin position="19"/>
        <end position="409"/>
    </location>
</feature>
<feature type="compositionally biased region" description="Basic and acidic residues" evidence="7">
    <location>
        <begin position="425"/>
        <end position="437"/>
    </location>
</feature>
<evidence type="ECO:0000256" key="7">
    <source>
        <dbReference type="SAM" id="MobiDB-lite"/>
    </source>
</evidence>
<keyword evidence="2" id="KW-0813">Transport</keyword>
<evidence type="ECO:0000256" key="6">
    <source>
        <dbReference type="ARBA" id="ARBA00023136"/>
    </source>
</evidence>
<dbReference type="AlphaFoldDB" id="A0AAP3AKP5"/>
<dbReference type="PROSITE" id="PS50850">
    <property type="entry name" value="MFS"/>
    <property type="match status" value="1"/>
</dbReference>
<dbReference type="PANTHER" id="PTHR23517">
    <property type="entry name" value="RESISTANCE PROTEIN MDTM, PUTATIVE-RELATED-RELATED"/>
    <property type="match status" value="1"/>
</dbReference>
<feature type="transmembrane region" description="Helical" evidence="8">
    <location>
        <begin position="382"/>
        <end position="402"/>
    </location>
</feature>
<feature type="region of interest" description="Disordered" evidence="7">
    <location>
        <begin position="413"/>
        <end position="437"/>
    </location>
</feature>
<sequence length="437" mass="45068">MAVMPSSSARSSRVPLPREIKVLVAAAFIIAIGFGIIAPLLPQYAATFDASAVGVAAVVSVFGLTRLLFAPVSGRLTNRLGETPVYMTGVLIVAASMFLVAFAQTFPQLLLFRALGGVGSTLFTVSAMAFLARKSPPTMRGRISGAYASAFLIGNIVGPIVGSALSVFGYRAPFLIYGSSLVVAAALVFFLLKDTRLADRAVRDVRPAMPVREALSNPSYRAALVSFFANGWATFGVRNAVMPLFAASAFAGTALLGWEVDGALMAGLALSVFALGNVTAVTFSSRLSDVHGRRPLILAGLLVMAVTTGVIGWMSSPVLFLLACLLAGAGTGTLNAPQQAAIGDVVGQGRRSGAVMSTAQMSADLGAISGPLLAGLVVDTAGYGWAFALTGGVILLGALAWWRAPETNVPIVPGGPRTGSLPLVRPEDARVTPREDG</sequence>
<dbReference type="InterPro" id="IPR011701">
    <property type="entry name" value="MFS"/>
</dbReference>
<dbReference type="GO" id="GO:0022857">
    <property type="term" value="F:transmembrane transporter activity"/>
    <property type="evidence" value="ECO:0007669"/>
    <property type="project" value="InterPro"/>
</dbReference>
<dbReference type="CDD" id="cd17325">
    <property type="entry name" value="MFS_MdtG_SLC18_like"/>
    <property type="match status" value="1"/>
</dbReference>
<evidence type="ECO:0000256" key="1">
    <source>
        <dbReference type="ARBA" id="ARBA00004651"/>
    </source>
</evidence>
<comment type="caution">
    <text evidence="10">The sequence shown here is derived from an EMBL/GenBank/DDBJ whole genome shotgun (WGS) entry which is preliminary data.</text>
</comment>
<dbReference type="PRINTS" id="PR01035">
    <property type="entry name" value="TCRTETA"/>
</dbReference>
<evidence type="ECO:0000256" key="8">
    <source>
        <dbReference type="SAM" id="Phobius"/>
    </source>
</evidence>
<protein>
    <submittedName>
        <fullName evidence="10">MFS transporter</fullName>
    </submittedName>
</protein>
<feature type="transmembrane region" description="Helical" evidence="8">
    <location>
        <begin position="110"/>
        <end position="132"/>
    </location>
</feature>
<accession>A0AAP3AKP5</accession>
<evidence type="ECO:0000313" key="10">
    <source>
        <dbReference type="EMBL" id="MCV7629237.1"/>
    </source>
</evidence>
<feature type="transmembrane region" description="Helical" evidence="8">
    <location>
        <begin position="84"/>
        <end position="104"/>
    </location>
</feature>
<dbReference type="Gene3D" id="1.20.1250.20">
    <property type="entry name" value="MFS general substrate transporter like domains"/>
    <property type="match status" value="2"/>
</dbReference>
<feature type="transmembrane region" description="Helical" evidence="8">
    <location>
        <begin position="174"/>
        <end position="192"/>
    </location>
</feature>
<evidence type="ECO:0000256" key="4">
    <source>
        <dbReference type="ARBA" id="ARBA00022692"/>
    </source>
</evidence>
<dbReference type="InterPro" id="IPR036259">
    <property type="entry name" value="MFS_trans_sf"/>
</dbReference>
<dbReference type="GO" id="GO:0005886">
    <property type="term" value="C:plasma membrane"/>
    <property type="evidence" value="ECO:0007669"/>
    <property type="project" value="UniProtKB-SubCell"/>
</dbReference>
<feature type="transmembrane region" description="Helical" evidence="8">
    <location>
        <begin position="144"/>
        <end position="168"/>
    </location>
</feature>
<feature type="transmembrane region" description="Helical" evidence="8">
    <location>
        <begin position="53"/>
        <end position="72"/>
    </location>
</feature>
<evidence type="ECO:0000256" key="5">
    <source>
        <dbReference type="ARBA" id="ARBA00022989"/>
    </source>
</evidence>
<feature type="transmembrane region" description="Helical" evidence="8">
    <location>
        <begin position="264"/>
        <end position="284"/>
    </location>
</feature>
<dbReference type="EMBL" id="JALXKZ020000016">
    <property type="protein sequence ID" value="MCV7629237.1"/>
    <property type="molecule type" value="Genomic_DNA"/>
</dbReference>
<dbReference type="SUPFAM" id="SSF103473">
    <property type="entry name" value="MFS general substrate transporter"/>
    <property type="match status" value="1"/>
</dbReference>
<name>A0AAP3AKP5_MICLU</name>
<dbReference type="Pfam" id="PF07690">
    <property type="entry name" value="MFS_1"/>
    <property type="match status" value="2"/>
</dbReference>
<evidence type="ECO:0000256" key="2">
    <source>
        <dbReference type="ARBA" id="ARBA00022448"/>
    </source>
</evidence>
<dbReference type="Proteomes" id="UP001205867">
    <property type="component" value="Unassembled WGS sequence"/>
</dbReference>
<proteinExistence type="predicted"/>
<dbReference type="InterPro" id="IPR050171">
    <property type="entry name" value="MFS_Transporters"/>
</dbReference>
<keyword evidence="4 8" id="KW-0812">Transmembrane</keyword>